<dbReference type="RefSeq" id="XP_045153129.1">
    <property type="nucleotide sequence ID" value="XM_045297194.1"/>
</dbReference>
<evidence type="ECO:0000313" key="2">
    <source>
        <dbReference type="RefSeq" id="XP_045153129.1"/>
    </source>
</evidence>
<protein>
    <submittedName>
        <fullName evidence="2">Solute carrier family 22 member 6-like</fullName>
    </submittedName>
</protein>
<organism evidence="1 2">
    <name type="scientific">Echinops telfairi</name>
    <name type="common">Lesser hedgehog tenrec</name>
    <dbReference type="NCBI Taxonomy" id="9371"/>
    <lineage>
        <taxon>Eukaryota</taxon>
        <taxon>Metazoa</taxon>
        <taxon>Chordata</taxon>
        <taxon>Craniata</taxon>
        <taxon>Vertebrata</taxon>
        <taxon>Euteleostomi</taxon>
        <taxon>Mammalia</taxon>
        <taxon>Eutheria</taxon>
        <taxon>Afrotheria</taxon>
        <taxon>Tenrecidae</taxon>
        <taxon>Tenrecinae</taxon>
        <taxon>Echinops</taxon>
    </lineage>
</organism>
<reference evidence="2" key="1">
    <citation type="submission" date="2025-08" db="UniProtKB">
        <authorList>
            <consortium name="RefSeq"/>
        </authorList>
    </citation>
    <scope>IDENTIFICATION</scope>
</reference>
<accession>A0AC55DN11</accession>
<sequence length="449" mass="49692">MAGLVIGSLVFGTLADRLGRQKLLSWTYLQLAVAGSCAAFAPNFPTYCACRFLCAMAVNGINCNSLTLSLEWLPIHARPGLGLLFGLFPSLGQLILAGGAYAIPQWRHLQLMVSLPFFGFFICSRFFIESALWFSTSGRLDLALKTLQKVAQINGKQEEGAKLSMEAFLTSPTSHKPEYLVLSRAGIDGRVPREILGPGLCLPRQVLQATLQKDLPMSQGHPSMLQLLCCPVIRRLSLCLLPLCFTIFFSFYGIIMSLQTLGMDIYLIQILFGIVDLPFYFLSFRTTKSLGRRRNQMGTMVVSGLCIMACALVPLDRLFLRITMAVLGKGCISASFNSLYVYIGELYPTVVRQRGLSLMMILANVGSTVSPLLAMTAEIYPPLPLLIYGAVPMAASSITVLLPETLGQPLPNTVQEIENRWKKKSRQKKEEQQMVPLRPRQKTEVDSEY</sequence>
<proteinExistence type="predicted"/>
<keyword evidence="1" id="KW-1185">Reference proteome</keyword>
<name>A0AC55DN11_ECHTE</name>
<gene>
    <name evidence="2" type="primary">LOC101642190</name>
</gene>
<dbReference type="Proteomes" id="UP000694863">
    <property type="component" value="Unplaced"/>
</dbReference>
<evidence type="ECO:0000313" key="1">
    <source>
        <dbReference type="Proteomes" id="UP000694863"/>
    </source>
</evidence>